<dbReference type="STRING" id="91928.A0A0D1YVZ9"/>
<keyword evidence="2" id="KW-0479">Metal-binding</keyword>
<organism evidence="10 11">
    <name type="scientific">Exophiala spinifera</name>
    <dbReference type="NCBI Taxonomy" id="91928"/>
    <lineage>
        <taxon>Eukaryota</taxon>
        <taxon>Fungi</taxon>
        <taxon>Dikarya</taxon>
        <taxon>Ascomycota</taxon>
        <taxon>Pezizomycotina</taxon>
        <taxon>Eurotiomycetes</taxon>
        <taxon>Chaetothyriomycetidae</taxon>
        <taxon>Chaetothyriales</taxon>
        <taxon>Herpotrichiellaceae</taxon>
        <taxon>Exophiala</taxon>
    </lineage>
</organism>
<evidence type="ECO:0000256" key="7">
    <source>
        <dbReference type="PROSITE-ProRule" id="PRU00042"/>
    </source>
</evidence>
<evidence type="ECO:0000256" key="2">
    <source>
        <dbReference type="ARBA" id="ARBA00022723"/>
    </source>
</evidence>
<dbReference type="PANTHER" id="PTHR40626">
    <property type="entry name" value="MIP31509P"/>
    <property type="match status" value="1"/>
</dbReference>
<keyword evidence="5" id="KW-0862">Zinc</keyword>
<dbReference type="PANTHER" id="PTHR40626:SF14">
    <property type="entry name" value="C2H2 TYPE ZINC FINGER DOMAIN PROTEIN (AFU_ORTHOLOGUE AFUA_1G02360)"/>
    <property type="match status" value="1"/>
</dbReference>
<dbReference type="SMART" id="SM00355">
    <property type="entry name" value="ZnF_C2H2"/>
    <property type="match status" value="2"/>
</dbReference>
<dbReference type="EMBL" id="KN847492">
    <property type="protein sequence ID" value="KIW19446.1"/>
    <property type="molecule type" value="Genomic_DNA"/>
</dbReference>
<feature type="domain" description="C2H2-type" evidence="9">
    <location>
        <begin position="49"/>
        <end position="79"/>
    </location>
</feature>
<dbReference type="GO" id="GO:0000981">
    <property type="term" value="F:DNA-binding transcription factor activity, RNA polymerase II-specific"/>
    <property type="evidence" value="ECO:0007669"/>
    <property type="project" value="InterPro"/>
</dbReference>
<keyword evidence="3" id="KW-0677">Repeat</keyword>
<dbReference type="GO" id="GO:0006351">
    <property type="term" value="P:DNA-templated transcription"/>
    <property type="evidence" value="ECO:0007669"/>
    <property type="project" value="InterPro"/>
</dbReference>
<dbReference type="RefSeq" id="XP_016239662.1">
    <property type="nucleotide sequence ID" value="XM_016374386.1"/>
</dbReference>
<comment type="subcellular location">
    <subcellularLocation>
        <location evidence="1">Nucleus</location>
    </subcellularLocation>
</comment>
<dbReference type="OrthoDB" id="3945418at2759"/>
<dbReference type="SUPFAM" id="SSF57667">
    <property type="entry name" value="beta-beta-alpha zinc fingers"/>
    <property type="match status" value="1"/>
</dbReference>
<dbReference type="PROSITE" id="PS00028">
    <property type="entry name" value="ZINC_FINGER_C2H2_1"/>
    <property type="match status" value="2"/>
</dbReference>
<keyword evidence="4 7" id="KW-0863">Zinc-finger</keyword>
<dbReference type="Proteomes" id="UP000053328">
    <property type="component" value="Unassembled WGS sequence"/>
</dbReference>
<sequence>MDSVGIAPAPDPDAGSKRSSRQCPHCQRLFSKPEHLKRHERIHSGSKPFVCPNPDCQRRFNRLDSLARHRKTHHAADKEDVSVSSVLESPIHPVADPLVPAMHTPIFPVDLQLDSQSLTALFSDSVPTDTAVDPSSHEPYSWAGLSEDIFTEFFSLDNDQHFCSSQLLLNAAVTALGEPSGDSGPSDAASTHARQALGHLKRLVSEFSHNLSGEVEATGVPVHFLEVCLGCFFSQFLRIFPVMHEQTFSLKRCTPTLLLSMVAIGSLFVAGDSAATMGEALWRVVHAAVATSWQSFSSTSPEDEQITGMQLVLTALLSQAYAVLSSNGVLKHTSLALRGQGLHWARHFNLFTSEEKSERPIFRMNEASRTDMWRSWAAAEGRRRALFGHYILDGLIAQSCGLPNTALHTINNVAMPCSDEMFDASSADEWVEIAGSQDLHSTLTCRQLLLDLFNFDVEPSKSFWPHFAVPVVLEALQSLITETAEAAGPSIGLPTRPALSRALWRLFDSQITRRLPVADASDLSVRWHTVCINFCVETRNIIGGLCRKYNIELDRYHAYGGVPDTKFDVDAWRGSHHARRAMLHAFTILDLVKQLPVVMYNTLHLPSALYTAAIILIATVPTDSTRCQVPRSINWREVCEFNVEGTSTASVLSPTSEYLQSGTLKRGARHDFRNTLVDFNTLQTMLDSTGPKWRITKEMHQTLAQLMAARQEEC</sequence>
<gene>
    <name evidence="10" type="ORF">PV08_00018</name>
</gene>
<evidence type="ECO:0000313" key="10">
    <source>
        <dbReference type="EMBL" id="KIW19446.1"/>
    </source>
</evidence>
<dbReference type="GO" id="GO:0005634">
    <property type="term" value="C:nucleus"/>
    <property type="evidence" value="ECO:0007669"/>
    <property type="project" value="UniProtKB-SubCell"/>
</dbReference>
<evidence type="ECO:0000256" key="8">
    <source>
        <dbReference type="SAM" id="MobiDB-lite"/>
    </source>
</evidence>
<keyword evidence="11" id="KW-1185">Reference proteome</keyword>
<evidence type="ECO:0000256" key="3">
    <source>
        <dbReference type="ARBA" id="ARBA00022737"/>
    </source>
</evidence>
<dbReference type="GO" id="GO:0008270">
    <property type="term" value="F:zinc ion binding"/>
    <property type="evidence" value="ECO:0007669"/>
    <property type="project" value="UniProtKB-KW"/>
</dbReference>
<dbReference type="InterPro" id="IPR036236">
    <property type="entry name" value="Znf_C2H2_sf"/>
</dbReference>
<evidence type="ECO:0000256" key="5">
    <source>
        <dbReference type="ARBA" id="ARBA00022833"/>
    </source>
</evidence>
<evidence type="ECO:0000259" key="9">
    <source>
        <dbReference type="PROSITE" id="PS50157"/>
    </source>
</evidence>
<dbReference type="InterPro" id="IPR051059">
    <property type="entry name" value="VerF-like"/>
</dbReference>
<dbReference type="VEuPathDB" id="FungiDB:PV08_00018"/>
<dbReference type="Gene3D" id="3.30.160.60">
    <property type="entry name" value="Classic Zinc Finger"/>
    <property type="match status" value="2"/>
</dbReference>
<keyword evidence="6" id="KW-0539">Nucleus</keyword>
<dbReference type="Pfam" id="PF04082">
    <property type="entry name" value="Fungal_trans"/>
    <property type="match status" value="1"/>
</dbReference>
<dbReference type="GO" id="GO:0000785">
    <property type="term" value="C:chromatin"/>
    <property type="evidence" value="ECO:0007669"/>
    <property type="project" value="TreeGrafter"/>
</dbReference>
<reference evidence="10 11" key="1">
    <citation type="submission" date="2015-01" db="EMBL/GenBank/DDBJ databases">
        <title>The Genome Sequence of Exophiala spinifera CBS89968.</title>
        <authorList>
            <consortium name="The Broad Institute Genomics Platform"/>
            <person name="Cuomo C."/>
            <person name="de Hoog S."/>
            <person name="Gorbushina A."/>
            <person name="Stielow B."/>
            <person name="Teixiera M."/>
            <person name="Abouelleil A."/>
            <person name="Chapman S.B."/>
            <person name="Priest M."/>
            <person name="Young S.K."/>
            <person name="Wortman J."/>
            <person name="Nusbaum C."/>
            <person name="Birren B."/>
        </authorList>
    </citation>
    <scope>NUCLEOTIDE SEQUENCE [LARGE SCALE GENOMIC DNA]</scope>
    <source>
        <strain evidence="10 11">CBS 89968</strain>
    </source>
</reference>
<protein>
    <recommendedName>
        <fullName evidence="9">C2H2-type domain-containing protein</fullName>
    </recommendedName>
</protein>
<feature type="region of interest" description="Disordered" evidence="8">
    <location>
        <begin position="1"/>
        <end position="23"/>
    </location>
</feature>
<dbReference type="Pfam" id="PF00096">
    <property type="entry name" value="zf-C2H2"/>
    <property type="match status" value="2"/>
</dbReference>
<dbReference type="AlphaFoldDB" id="A0A0D1YVZ9"/>
<dbReference type="PROSITE" id="PS50157">
    <property type="entry name" value="ZINC_FINGER_C2H2_2"/>
    <property type="match status" value="2"/>
</dbReference>
<dbReference type="GeneID" id="27327101"/>
<evidence type="ECO:0000256" key="1">
    <source>
        <dbReference type="ARBA" id="ARBA00004123"/>
    </source>
</evidence>
<evidence type="ECO:0000256" key="6">
    <source>
        <dbReference type="ARBA" id="ARBA00023242"/>
    </source>
</evidence>
<name>A0A0D1YVZ9_9EURO</name>
<evidence type="ECO:0000313" key="11">
    <source>
        <dbReference type="Proteomes" id="UP000053328"/>
    </source>
</evidence>
<dbReference type="InterPro" id="IPR013087">
    <property type="entry name" value="Znf_C2H2_type"/>
</dbReference>
<dbReference type="GO" id="GO:0000978">
    <property type="term" value="F:RNA polymerase II cis-regulatory region sequence-specific DNA binding"/>
    <property type="evidence" value="ECO:0007669"/>
    <property type="project" value="InterPro"/>
</dbReference>
<dbReference type="HOGENOM" id="CLU_024140_0_0_1"/>
<feature type="domain" description="C2H2-type" evidence="9">
    <location>
        <begin position="21"/>
        <end position="48"/>
    </location>
</feature>
<evidence type="ECO:0000256" key="4">
    <source>
        <dbReference type="ARBA" id="ARBA00022771"/>
    </source>
</evidence>
<proteinExistence type="predicted"/>
<accession>A0A0D1YVZ9</accession>
<dbReference type="InterPro" id="IPR007219">
    <property type="entry name" value="XnlR_reg_dom"/>
</dbReference>
<dbReference type="CDD" id="cd12148">
    <property type="entry name" value="fungal_TF_MHR"/>
    <property type="match status" value="1"/>
</dbReference>